<keyword evidence="5" id="KW-1185">Reference proteome</keyword>
<evidence type="ECO:0000259" key="3">
    <source>
        <dbReference type="Pfam" id="PF21789"/>
    </source>
</evidence>
<feature type="domain" description="Transposable element P transposase-like RNase H C-terminal" evidence="3">
    <location>
        <begin position="455"/>
        <end position="483"/>
    </location>
</feature>
<dbReference type="AlphaFoldDB" id="A0AAV4AFL4"/>
<evidence type="ECO:0000313" key="5">
    <source>
        <dbReference type="Proteomes" id="UP000735302"/>
    </source>
</evidence>
<dbReference type="InterPro" id="IPR048367">
    <property type="entry name" value="TNP-like_RNaseH_C"/>
</dbReference>
<dbReference type="InterPro" id="IPR048365">
    <property type="entry name" value="TNP-like_RNaseH_N"/>
</dbReference>
<name>A0AAV4AFL4_9GAST</name>
<gene>
    <name evidence="4" type="ORF">PoB_003360600</name>
</gene>
<accession>A0AAV4AFL4</accession>
<dbReference type="PANTHER" id="PTHR47577:SF2">
    <property type="entry name" value="THAP DOMAIN CONTAINING 9"/>
    <property type="match status" value="1"/>
</dbReference>
<dbReference type="Pfam" id="PF21787">
    <property type="entry name" value="TNP-like_RNaseH_N"/>
    <property type="match status" value="1"/>
</dbReference>
<dbReference type="EMBL" id="BLXT01003835">
    <property type="protein sequence ID" value="GFO07101.1"/>
    <property type="molecule type" value="Genomic_DNA"/>
</dbReference>
<evidence type="ECO:0000259" key="2">
    <source>
        <dbReference type="Pfam" id="PF21788"/>
    </source>
</evidence>
<comment type="caution">
    <text evidence="4">The sequence shown here is derived from an EMBL/GenBank/DDBJ whole genome shotgun (WGS) entry which is preliminary data.</text>
</comment>
<reference evidence="4 5" key="1">
    <citation type="journal article" date="2021" name="Elife">
        <title>Chloroplast acquisition without the gene transfer in kleptoplastic sea slugs, Plakobranchus ocellatus.</title>
        <authorList>
            <person name="Maeda T."/>
            <person name="Takahashi S."/>
            <person name="Yoshida T."/>
            <person name="Shimamura S."/>
            <person name="Takaki Y."/>
            <person name="Nagai Y."/>
            <person name="Toyoda A."/>
            <person name="Suzuki Y."/>
            <person name="Arimoto A."/>
            <person name="Ishii H."/>
            <person name="Satoh N."/>
            <person name="Nishiyama T."/>
            <person name="Hasebe M."/>
            <person name="Maruyama T."/>
            <person name="Minagawa J."/>
            <person name="Obokata J."/>
            <person name="Shigenobu S."/>
        </authorList>
    </citation>
    <scope>NUCLEOTIDE SEQUENCE [LARGE SCALE GENOMIC DNA]</scope>
</reference>
<dbReference type="Proteomes" id="UP000735302">
    <property type="component" value="Unassembled WGS sequence"/>
</dbReference>
<proteinExistence type="predicted"/>
<evidence type="ECO:0000313" key="4">
    <source>
        <dbReference type="EMBL" id="GFO07101.1"/>
    </source>
</evidence>
<dbReference type="Pfam" id="PF21788">
    <property type="entry name" value="TNP-like_GBD"/>
    <property type="match status" value="1"/>
</dbReference>
<sequence>MVKLKKKVDSQRKRIKRLRSSLSPTAACKQKEELATIKFLSAKYLRTDAYDFFCTQLDMSVKKRKRWNAQNKSQALSIYHASPKAYLLLQKIFHLPSVTTMRRTMAKLEIYPGFPSSILDAFKIKVAQMEPKDRLCVLVFDEMSLKCSLSYNVERDYVEGLEDFRMICGRTEKPANHATVFMARGLISKWKQPFGYFLSHSTIKPTILHCVLMAAIEKLKSLDLTVKAVICDQGSNNCSVFKTLVVTSDKPYFIHSDSEILVLFDPRHLLKNIRNNLLKHSFFTTDGVVSWKVIRDFYAKDQTFPLTMAPKLTKKHIEVPVFSKLRVNLAAQVLSHSVATGIAFLCQAGIFPASYMATSNLVQRFDSLFNIFNVTDGRSKAPFKHPITKSSSHITFLLESREWLRTLQYGSEDVKKNAEGLPCIRGWLQTIQALLMLIDSIISNEDGMKYLLSNRLNQDCVENLFAVIRSKGGHWNNPDPQEFRFALRQVMVDKVLSSIRDTNCKEDLDTFLLNFTLSASSQPHTLQHIPLIHQQSEEQAQVINLVKSAKAEDIVQVENVVAYIGGYICKKLIPVVCEQCGTLLQADSN</sequence>
<feature type="domain" description="Transposable element P transposase-like RNase H" evidence="1">
    <location>
        <begin position="112"/>
        <end position="244"/>
    </location>
</feature>
<protein>
    <submittedName>
        <fullName evidence="4">Transposable element p transposase</fullName>
    </submittedName>
</protein>
<evidence type="ECO:0000259" key="1">
    <source>
        <dbReference type="Pfam" id="PF21787"/>
    </source>
</evidence>
<dbReference type="PANTHER" id="PTHR47577">
    <property type="entry name" value="THAP DOMAIN-CONTAINING PROTEIN 6"/>
    <property type="match status" value="1"/>
</dbReference>
<dbReference type="Pfam" id="PF21789">
    <property type="entry name" value="TNP-like_RNaseH_C"/>
    <property type="match status" value="1"/>
</dbReference>
<dbReference type="InterPro" id="IPR048366">
    <property type="entry name" value="TNP-like_GBD"/>
</dbReference>
<feature type="domain" description="Transposable element P transposase-like GTP-binding insertion" evidence="2">
    <location>
        <begin position="268"/>
        <end position="384"/>
    </location>
</feature>
<organism evidence="4 5">
    <name type="scientific">Plakobranchus ocellatus</name>
    <dbReference type="NCBI Taxonomy" id="259542"/>
    <lineage>
        <taxon>Eukaryota</taxon>
        <taxon>Metazoa</taxon>
        <taxon>Spiralia</taxon>
        <taxon>Lophotrochozoa</taxon>
        <taxon>Mollusca</taxon>
        <taxon>Gastropoda</taxon>
        <taxon>Heterobranchia</taxon>
        <taxon>Euthyneura</taxon>
        <taxon>Panpulmonata</taxon>
        <taxon>Sacoglossa</taxon>
        <taxon>Placobranchoidea</taxon>
        <taxon>Plakobranchidae</taxon>
        <taxon>Plakobranchus</taxon>
    </lineage>
</organism>